<dbReference type="InterPro" id="IPR036388">
    <property type="entry name" value="WH-like_DNA-bd_sf"/>
</dbReference>
<dbReference type="Proteomes" id="UP000603200">
    <property type="component" value="Unassembled WGS sequence"/>
</dbReference>
<evidence type="ECO:0000259" key="1">
    <source>
        <dbReference type="PROSITE" id="PS50995"/>
    </source>
</evidence>
<dbReference type="Pfam" id="PF12802">
    <property type="entry name" value="MarR_2"/>
    <property type="match status" value="1"/>
</dbReference>
<proteinExistence type="predicted"/>
<dbReference type="PANTHER" id="PTHR33164">
    <property type="entry name" value="TRANSCRIPTIONAL REGULATOR, MARR FAMILY"/>
    <property type="match status" value="1"/>
</dbReference>
<organism evidence="2 3">
    <name type="scientific">Winogradskya humida</name>
    <dbReference type="NCBI Taxonomy" id="113566"/>
    <lineage>
        <taxon>Bacteria</taxon>
        <taxon>Bacillati</taxon>
        <taxon>Actinomycetota</taxon>
        <taxon>Actinomycetes</taxon>
        <taxon>Micromonosporales</taxon>
        <taxon>Micromonosporaceae</taxon>
        <taxon>Winogradskya</taxon>
    </lineage>
</organism>
<dbReference type="PANTHER" id="PTHR33164:SF99">
    <property type="entry name" value="MARR FAMILY REGULATORY PROTEIN"/>
    <property type="match status" value="1"/>
</dbReference>
<dbReference type="InterPro" id="IPR036390">
    <property type="entry name" value="WH_DNA-bd_sf"/>
</dbReference>
<dbReference type="SUPFAM" id="SSF46785">
    <property type="entry name" value="Winged helix' DNA-binding domain"/>
    <property type="match status" value="1"/>
</dbReference>
<comment type="caution">
    <text evidence="2">The sequence shown here is derived from an EMBL/GenBank/DDBJ whole genome shotgun (WGS) entry which is preliminary data.</text>
</comment>
<feature type="domain" description="HTH marR-type" evidence="1">
    <location>
        <begin position="11"/>
        <end position="147"/>
    </location>
</feature>
<evidence type="ECO:0000313" key="2">
    <source>
        <dbReference type="EMBL" id="GIE17900.1"/>
    </source>
</evidence>
<keyword evidence="3" id="KW-1185">Reference proteome</keyword>
<name>A0ABQ3ZH39_9ACTN</name>
<dbReference type="InterPro" id="IPR000835">
    <property type="entry name" value="HTH_MarR-typ"/>
</dbReference>
<gene>
    <name evidence="2" type="ORF">Ahu01nite_010020</name>
</gene>
<reference evidence="2 3" key="1">
    <citation type="submission" date="2021-01" db="EMBL/GenBank/DDBJ databases">
        <title>Whole genome shotgun sequence of Actinoplanes humidus NBRC 14915.</title>
        <authorList>
            <person name="Komaki H."/>
            <person name="Tamura T."/>
        </authorList>
    </citation>
    <scope>NUCLEOTIDE SEQUENCE [LARGE SCALE GENOMIC DNA]</scope>
    <source>
        <strain evidence="2 3">NBRC 14915</strain>
    </source>
</reference>
<accession>A0ABQ3ZH39</accession>
<dbReference type="RefSeq" id="WP_203835179.1">
    <property type="nucleotide sequence ID" value="NZ_BAAATV010000004.1"/>
</dbReference>
<dbReference type="EMBL" id="BOMN01000013">
    <property type="protein sequence ID" value="GIE17900.1"/>
    <property type="molecule type" value="Genomic_DNA"/>
</dbReference>
<dbReference type="PROSITE" id="PS50995">
    <property type="entry name" value="HTH_MARR_2"/>
    <property type="match status" value="1"/>
</dbReference>
<dbReference type="InterPro" id="IPR039422">
    <property type="entry name" value="MarR/SlyA-like"/>
</dbReference>
<protein>
    <submittedName>
        <fullName evidence="2">MarR family transcriptional regulator</fullName>
    </submittedName>
</protein>
<dbReference type="Gene3D" id="1.10.10.10">
    <property type="entry name" value="Winged helix-like DNA-binding domain superfamily/Winged helix DNA-binding domain"/>
    <property type="match status" value="1"/>
</dbReference>
<dbReference type="SMART" id="SM00347">
    <property type="entry name" value="HTH_MARR"/>
    <property type="match status" value="1"/>
</dbReference>
<evidence type="ECO:0000313" key="3">
    <source>
        <dbReference type="Proteomes" id="UP000603200"/>
    </source>
</evidence>
<sequence length="154" mass="17374">MTEVPWLDEGEQQAWRALMTMQDDLAEFLDRQIRNRDGLSKADYEVLAHLSEAPGGRLRSFRLGELLRWEKSRLSQHLGRMENRGLVIRERSLADQRGADVTISRRGTDLITAAAPRHVADVRAAFFDHLTAAELQTITTIAGKVKEGLAKLQP</sequence>